<comment type="function">
    <text evidence="1">Involved in DNA recombination.</text>
</comment>
<feature type="transmembrane region" description="Helical" evidence="5">
    <location>
        <begin position="6"/>
        <end position="23"/>
    </location>
</feature>
<dbReference type="PANTHER" id="PTHR30563:SF0">
    <property type="entry name" value="DNA RECOMBINATION PROTEIN RMUC"/>
    <property type="match status" value="1"/>
</dbReference>
<comment type="caution">
    <text evidence="6">The sequence shown here is derived from an EMBL/GenBank/DDBJ whole genome shotgun (WGS) entry which is preliminary data.</text>
</comment>
<keyword evidence="3" id="KW-0175">Coiled coil</keyword>
<comment type="similarity">
    <text evidence="2">Belongs to the RmuC family.</text>
</comment>
<dbReference type="Proteomes" id="UP000178925">
    <property type="component" value="Unassembled WGS sequence"/>
</dbReference>
<keyword evidence="5" id="KW-0812">Transmembrane</keyword>
<dbReference type="EMBL" id="MFGC01000005">
    <property type="protein sequence ID" value="OGF28874.1"/>
    <property type="molecule type" value="Genomic_DNA"/>
</dbReference>
<dbReference type="GO" id="GO:0006310">
    <property type="term" value="P:DNA recombination"/>
    <property type="evidence" value="ECO:0007669"/>
    <property type="project" value="UniProtKB-KW"/>
</dbReference>
<gene>
    <name evidence="6" type="ORF">A2242_03680</name>
</gene>
<proteinExistence type="inferred from homology"/>
<evidence type="ECO:0000256" key="5">
    <source>
        <dbReference type="SAM" id="Phobius"/>
    </source>
</evidence>
<protein>
    <recommendedName>
        <fullName evidence="8">DNA recombination protein RmuC</fullName>
    </recommendedName>
</protein>
<dbReference type="InterPro" id="IPR003798">
    <property type="entry name" value="DNA_recombination_RmuC"/>
</dbReference>
<evidence type="ECO:0000256" key="4">
    <source>
        <dbReference type="ARBA" id="ARBA00023172"/>
    </source>
</evidence>
<dbReference type="PANTHER" id="PTHR30563">
    <property type="entry name" value="DNA RECOMBINATION PROTEIN RMUC"/>
    <property type="match status" value="1"/>
</dbReference>
<dbReference type="Pfam" id="PF02646">
    <property type="entry name" value="RmuC"/>
    <property type="match status" value="1"/>
</dbReference>
<evidence type="ECO:0000313" key="6">
    <source>
        <dbReference type="EMBL" id="OGF28874.1"/>
    </source>
</evidence>
<keyword evidence="4" id="KW-0233">DNA recombination</keyword>
<dbReference type="STRING" id="1797995.A2242_03680"/>
<evidence type="ECO:0008006" key="8">
    <source>
        <dbReference type="Google" id="ProtNLM"/>
    </source>
</evidence>
<evidence type="ECO:0000256" key="2">
    <source>
        <dbReference type="ARBA" id="ARBA00009840"/>
    </source>
</evidence>
<name>A0A1F5SQ84_9BACT</name>
<sequence length="367" mass="41837">MQNLLIILVLILTAVIIALFFVIQKKLGVKKDDQSLLMLQQQLNQMAQVMDSKLSEAHKANQDQFGRTTGIMQGVTEQAQKMLTDIHAQSQSAIAAVTEKLTKLDETNKQVVNFAEQLQSLEDILKNPKHRGILGEYQLEMVLKNVLPPAAYKLQYEFDDGDIVDAAIFVKDKIIPVDSKFSLENYNRIVQEKNEAVREQLEKEFKLDLKKRIDETAKYIKPSKGTMDFAFMFIPAEGIYYDLLINQVGAIKVNTRDLIEYAFRDKHVIIVSPTSFHAYLQTVLQGLRALQIEESAKAIRKNVEALQKHISSYDEFMQKLGNHLGTTVNTYNGAYREFKKIDKDVMRVTGGQSELEPLILDKPKIEE</sequence>
<dbReference type="AlphaFoldDB" id="A0A1F5SQ84"/>
<evidence type="ECO:0000313" key="7">
    <source>
        <dbReference type="Proteomes" id="UP000178925"/>
    </source>
</evidence>
<keyword evidence="5" id="KW-1133">Transmembrane helix</keyword>
<keyword evidence="5" id="KW-0472">Membrane</keyword>
<evidence type="ECO:0000256" key="1">
    <source>
        <dbReference type="ARBA" id="ARBA00003416"/>
    </source>
</evidence>
<reference evidence="6 7" key="1">
    <citation type="journal article" date="2016" name="Nat. Commun.">
        <title>Thousands of microbial genomes shed light on interconnected biogeochemical processes in an aquifer system.</title>
        <authorList>
            <person name="Anantharaman K."/>
            <person name="Brown C.T."/>
            <person name="Hug L.A."/>
            <person name="Sharon I."/>
            <person name="Castelle C.J."/>
            <person name="Probst A.J."/>
            <person name="Thomas B.C."/>
            <person name="Singh A."/>
            <person name="Wilkins M.J."/>
            <person name="Karaoz U."/>
            <person name="Brodie E.L."/>
            <person name="Williams K.H."/>
            <person name="Hubbard S.S."/>
            <person name="Banfield J.F."/>
        </authorList>
    </citation>
    <scope>NUCLEOTIDE SEQUENCE [LARGE SCALE GENOMIC DNA]</scope>
</reference>
<organism evidence="6 7">
    <name type="scientific">Candidatus Falkowbacteria bacterium RIFOXYA2_FULL_47_9</name>
    <dbReference type="NCBI Taxonomy" id="1797995"/>
    <lineage>
        <taxon>Bacteria</taxon>
        <taxon>Candidatus Falkowiibacteriota</taxon>
    </lineage>
</organism>
<accession>A0A1F5SQ84</accession>
<evidence type="ECO:0000256" key="3">
    <source>
        <dbReference type="ARBA" id="ARBA00023054"/>
    </source>
</evidence>